<evidence type="ECO:0000313" key="2">
    <source>
        <dbReference type="EMBL" id="CAB5170556.1"/>
    </source>
</evidence>
<organism evidence="2">
    <name type="scientific">uncultured Caudovirales phage</name>
    <dbReference type="NCBI Taxonomy" id="2100421"/>
    <lineage>
        <taxon>Viruses</taxon>
        <taxon>Duplodnaviria</taxon>
        <taxon>Heunggongvirae</taxon>
        <taxon>Uroviricota</taxon>
        <taxon>Caudoviricetes</taxon>
        <taxon>Peduoviridae</taxon>
        <taxon>Maltschvirus</taxon>
        <taxon>Maltschvirus maltsch</taxon>
    </lineage>
</organism>
<proteinExistence type="predicted"/>
<reference evidence="2" key="1">
    <citation type="submission" date="2020-05" db="EMBL/GenBank/DDBJ databases">
        <authorList>
            <person name="Chiriac C."/>
            <person name="Salcher M."/>
            <person name="Ghai R."/>
            <person name="Kavagutti S V."/>
        </authorList>
    </citation>
    <scope>NUCLEOTIDE SEQUENCE</scope>
</reference>
<name>A0A6J7WCQ5_9CAUD</name>
<accession>A0A6J7WCQ5</accession>
<dbReference type="EMBL" id="LR798202">
    <property type="protein sequence ID" value="CAB5170556.1"/>
    <property type="molecule type" value="Genomic_DNA"/>
</dbReference>
<sequence length="61" mass="6634">MPTQQADFFFCLDAYAAPDYLQDAQQCINWYPEIDKNPGAKTIIALLGCPGLVKVASVVGL</sequence>
<dbReference type="EMBL" id="LR796144">
    <property type="protein sequence ID" value="CAB4121142.1"/>
    <property type="molecule type" value="Genomic_DNA"/>
</dbReference>
<evidence type="ECO:0000313" key="1">
    <source>
        <dbReference type="EMBL" id="CAB4121142.1"/>
    </source>
</evidence>
<protein>
    <submittedName>
        <fullName evidence="2">Uncharacterized protein</fullName>
    </submittedName>
</protein>
<gene>
    <name evidence="2" type="ORF">UFOVP154_33</name>
    <name evidence="1" type="ORF">UFOVP8_18</name>
</gene>